<dbReference type="SUPFAM" id="SSF53474">
    <property type="entry name" value="alpha/beta-Hydrolases"/>
    <property type="match status" value="1"/>
</dbReference>
<reference evidence="6" key="1">
    <citation type="submission" date="2022-07" db="EMBL/GenBank/DDBJ databases">
        <authorList>
            <person name="Trinca V."/>
            <person name="Uliana J.V.C."/>
            <person name="Torres T.T."/>
            <person name="Ward R.J."/>
            <person name="Monesi N."/>
        </authorList>
    </citation>
    <scope>NUCLEOTIDE SEQUENCE</scope>
    <source>
        <strain evidence="6">HSMRA1968</strain>
        <tissue evidence="6">Whole embryos</tissue>
    </source>
</reference>
<dbReference type="GO" id="GO:0017171">
    <property type="term" value="F:serine hydrolase activity"/>
    <property type="evidence" value="ECO:0007669"/>
    <property type="project" value="TreeGrafter"/>
</dbReference>
<dbReference type="PANTHER" id="PTHR11610:SF37">
    <property type="entry name" value="GH01208P"/>
    <property type="match status" value="1"/>
</dbReference>
<dbReference type="PANTHER" id="PTHR11610">
    <property type="entry name" value="LIPASE"/>
    <property type="match status" value="1"/>
</dbReference>
<protein>
    <submittedName>
        <fullName evidence="6">Lipase member H</fullName>
    </submittedName>
</protein>
<dbReference type="PRINTS" id="PR00821">
    <property type="entry name" value="TAGLIPASE"/>
</dbReference>
<comment type="similarity">
    <text evidence="2 4">Belongs to the AB hydrolase superfamily. Lipase family.</text>
</comment>
<dbReference type="Proteomes" id="UP001151699">
    <property type="component" value="Unassembled WGS sequence"/>
</dbReference>
<name>A0A9Q0MK01_9DIPT</name>
<dbReference type="GO" id="GO:0005615">
    <property type="term" value="C:extracellular space"/>
    <property type="evidence" value="ECO:0007669"/>
    <property type="project" value="TreeGrafter"/>
</dbReference>
<comment type="subcellular location">
    <subcellularLocation>
        <location evidence="1">Secreted</location>
    </subcellularLocation>
</comment>
<evidence type="ECO:0000313" key="6">
    <source>
        <dbReference type="EMBL" id="KAJ6632878.1"/>
    </source>
</evidence>
<dbReference type="InterPro" id="IPR013818">
    <property type="entry name" value="Lipase"/>
</dbReference>
<evidence type="ECO:0000256" key="2">
    <source>
        <dbReference type="ARBA" id="ARBA00010701"/>
    </source>
</evidence>
<dbReference type="InterPro" id="IPR000734">
    <property type="entry name" value="TAG_lipase"/>
</dbReference>
<comment type="caution">
    <text evidence="6">The sequence shown here is derived from an EMBL/GenBank/DDBJ whole genome shotgun (WGS) entry which is preliminary data.</text>
</comment>
<evidence type="ECO:0000256" key="3">
    <source>
        <dbReference type="ARBA" id="ARBA00022525"/>
    </source>
</evidence>
<evidence type="ECO:0000259" key="5">
    <source>
        <dbReference type="Pfam" id="PF00151"/>
    </source>
</evidence>
<dbReference type="OrthoDB" id="199913at2759"/>
<feature type="domain" description="Lipase" evidence="5">
    <location>
        <begin position="5"/>
        <end position="152"/>
    </location>
</feature>
<gene>
    <name evidence="6" type="primary">LIPH_5</name>
    <name evidence="6" type="ORF">Bhyg_16509</name>
</gene>
<dbReference type="InterPro" id="IPR029058">
    <property type="entry name" value="AB_hydrolase_fold"/>
</dbReference>
<accession>A0A9Q0MK01</accession>
<dbReference type="EMBL" id="WJQU01002420">
    <property type="protein sequence ID" value="KAJ6632878.1"/>
    <property type="molecule type" value="Genomic_DNA"/>
</dbReference>
<keyword evidence="7" id="KW-1185">Reference proteome</keyword>
<evidence type="ECO:0000313" key="7">
    <source>
        <dbReference type="Proteomes" id="UP001151699"/>
    </source>
</evidence>
<proteinExistence type="inferred from homology"/>
<dbReference type="Pfam" id="PF00151">
    <property type="entry name" value="Lipase"/>
    <property type="match status" value="1"/>
</dbReference>
<sequence length="181" mass="19380">MNPYSLHIVGHSLGGHLSGIIGRSVIQQSQNRIKLLRISALDPAFPLFYPITDGSLPINVNDATLVDIIHTDADKYGAPVVTGCVDFVVNGGTRFQPGCPVGNFTSLCSNDTCSHQRSVALWAESVSTLRPTFLATSSKFPSFKIHMGIECPIIVSGAPGTYLVETNSEPPYSTTPKFSLS</sequence>
<dbReference type="GO" id="GO:0016298">
    <property type="term" value="F:lipase activity"/>
    <property type="evidence" value="ECO:0007669"/>
    <property type="project" value="InterPro"/>
</dbReference>
<dbReference type="Gene3D" id="3.40.50.1820">
    <property type="entry name" value="alpha/beta hydrolase"/>
    <property type="match status" value="1"/>
</dbReference>
<dbReference type="GO" id="GO:0016042">
    <property type="term" value="P:lipid catabolic process"/>
    <property type="evidence" value="ECO:0007669"/>
    <property type="project" value="TreeGrafter"/>
</dbReference>
<evidence type="ECO:0000256" key="1">
    <source>
        <dbReference type="ARBA" id="ARBA00004613"/>
    </source>
</evidence>
<organism evidence="6 7">
    <name type="scientific">Pseudolycoriella hygida</name>
    <dbReference type="NCBI Taxonomy" id="35572"/>
    <lineage>
        <taxon>Eukaryota</taxon>
        <taxon>Metazoa</taxon>
        <taxon>Ecdysozoa</taxon>
        <taxon>Arthropoda</taxon>
        <taxon>Hexapoda</taxon>
        <taxon>Insecta</taxon>
        <taxon>Pterygota</taxon>
        <taxon>Neoptera</taxon>
        <taxon>Endopterygota</taxon>
        <taxon>Diptera</taxon>
        <taxon>Nematocera</taxon>
        <taxon>Sciaroidea</taxon>
        <taxon>Sciaridae</taxon>
        <taxon>Pseudolycoriella</taxon>
    </lineage>
</organism>
<dbReference type="AlphaFoldDB" id="A0A9Q0MK01"/>
<evidence type="ECO:0000256" key="4">
    <source>
        <dbReference type="RuleBase" id="RU004262"/>
    </source>
</evidence>
<keyword evidence="3" id="KW-0964">Secreted</keyword>